<evidence type="ECO:0000313" key="2">
    <source>
        <dbReference type="EMBL" id="SDO86980.1"/>
    </source>
</evidence>
<dbReference type="EMBL" id="FNJM01000001">
    <property type="protein sequence ID" value="SDO86980.1"/>
    <property type="molecule type" value="Genomic_DNA"/>
</dbReference>
<name>A0A1H0N3N3_9CLOT</name>
<keyword evidence="3" id="KW-1185">Reference proteome</keyword>
<dbReference type="Pfam" id="PF09681">
    <property type="entry name" value="Phage_rep_org_N"/>
    <property type="match status" value="1"/>
</dbReference>
<dbReference type="AlphaFoldDB" id="A0A1H0N3N3"/>
<accession>A0A1H0N3N3</accession>
<organism evidence="2 3">
    <name type="scientific">Clostridium gasigenes</name>
    <dbReference type="NCBI Taxonomy" id="94869"/>
    <lineage>
        <taxon>Bacteria</taxon>
        <taxon>Bacillati</taxon>
        <taxon>Bacillota</taxon>
        <taxon>Clostridia</taxon>
        <taxon>Eubacteriales</taxon>
        <taxon>Clostridiaceae</taxon>
        <taxon>Clostridium</taxon>
    </lineage>
</organism>
<dbReference type="NCBIfam" id="TIGR01714">
    <property type="entry name" value="phage_rep_org_N"/>
    <property type="match status" value="1"/>
</dbReference>
<dbReference type="InterPro" id="IPR010056">
    <property type="entry name" value="Phage_rep_org__N"/>
</dbReference>
<evidence type="ECO:0000313" key="3">
    <source>
        <dbReference type="Proteomes" id="UP000198597"/>
    </source>
</evidence>
<dbReference type="OrthoDB" id="9788567at2"/>
<feature type="domain" description="Phage replisome organiser N-terminal" evidence="1">
    <location>
        <begin position="9"/>
        <end position="122"/>
    </location>
</feature>
<dbReference type="Proteomes" id="UP000198597">
    <property type="component" value="Unassembled WGS sequence"/>
</dbReference>
<protein>
    <submittedName>
        <fullName evidence="2">Phage replisome organizer, putative, N-terminal region</fullName>
    </submittedName>
</protein>
<proteinExistence type="predicted"/>
<evidence type="ECO:0000259" key="1">
    <source>
        <dbReference type="Pfam" id="PF09681"/>
    </source>
</evidence>
<sequence length="263" mass="30736">MSDNKKYYYLKLNENFFESEEVRIMEAMPNGMYYSNLLLKLYLKSLKREGELRFNDFIPYSVEMISTITNMNIDIVRSGIQVLEQMKLIEMLDDGSIYMMNIQNFIGQSSTEADRIREYRNKIDNKKKCLSDEASPNFVQMYDKRTPETETETETELETELEIQQQHNVTNVLSELTKEEVKSIVKYCKENVVPVDVVVEKWEIVKKMKSVRNRVGALIAAISNDWDKPKGHTGNTFVDGCSSRDYDHDAIEKKLLGWDKDED</sequence>
<reference evidence="2 3" key="1">
    <citation type="submission" date="2016-10" db="EMBL/GenBank/DDBJ databases">
        <authorList>
            <person name="de Groot N.N."/>
        </authorList>
    </citation>
    <scope>NUCLEOTIDE SEQUENCE [LARGE SCALE GENOMIC DNA]</scope>
    <source>
        <strain evidence="2 3">DSM 12272</strain>
    </source>
</reference>
<dbReference type="STRING" id="94869.SAMN04488529_101665"/>
<gene>
    <name evidence="2" type="ORF">SAMN04488529_101665</name>
</gene>